<dbReference type="Proteomes" id="UP000784294">
    <property type="component" value="Unassembled WGS sequence"/>
</dbReference>
<evidence type="ECO:0000313" key="2">
    <source>
        <dbReference type="EMBL" id="VEL11310.1"/>
    </source>
</evidence>
<proteinExistence type="predicted"/>
<comment type="caution">
    <text evidence="2">The sequence shown here is derived from an EMBL/GenBank/DDBJ whole genome shotgun (WGS) entry which is preliminary data.</text>
</comment>
<feature type="transmembrane region" description="Helical" evidence="1">
    <location>
        <begin position="88"/>
        <end position="110"/>
    </location>
</feature>
<gene>
    <name evidence="2" type="ORF">PXEA_LOCUS4750</name>
</gene>
<keyword evidence="1" id="KW-0472">Membrane</keyword>
<evidence type="ECO:0000256" key="1">
    <source>
        <dbReference type="SAM" id="Phobius"/>
    </source>
</evidence>
<keyword evidence="3" id="KW-1185">Reference proteome</keyword>
<sequence>MAWLPTQELYGKAREWLRRGEELLEMTNSMAPTWASLLTCKGLLSDLTEFIDSREVFLEQLTDPREFRRHFSDLLNTVMRIVGGRAPFFISEFIVYPLISPFLCISFCMLRKVPFIFIVEPFFSTRYVKPYVTCWYIRIETERSMDGQ</sequence>
<dbReference type="EMBL" id="CAAALY010011465">
    <property type="protein sequence ID" value="VEL11310.1"/>
    <property type="molecule type" value="Genomic_DNA"/>
</dbReference>
<organism evidence="2 3">
    <name type="scientific">Protopolystoma xenopodis</name>
    <dbReference type="NCBI Taxonomy" id="117903"/>
    <lineage>
        <taxon>Eukaryota</taxon>
        <taxon>Metazoa</taxon>
        <taxon>Spiralia</taxon>
        <taxon>Lophotrochozoa</taxon>
        <taxon>Platyhelminthes</taxon>
        <taxon>Monogenea</taxon>
        <taxon>Polyopisthocotylea</taxon>
        <taxon>Polystomatidea</taxon>
        <taxon>Polystomatidae</taxon>
        <taxon>Protopolystoma</taxon>
    </lineage>
</organism>
<reference evidence="2" key="1">
    <citation type="submission" date="2018-11" db="EMBL/GenBank/DDBJ databases">
        <authorList>
            <consortium name="Pathogen Informatics"/>
        </authorList>
    </citation>
    <scope>NUCLEOTIDE SEQUENCE</scope>
</reference>
<keyword evidence="1" id="KW-0812">Transmembrane</keyword>
<evidence type="ECO:0000313" key="3">
    <source>
        <dbReference type="Proteomes" id="UP000784294"/>
    </source>
</evidence>
<accession>A0A3S4ZH01</accession>
<keyword evidence="1" id="KW-1133">Transmembrane helix</keyword>
<protein>
    <submittedName>
        <fullName evidence="2">Uncharacterized protein</fullName>
    </submittedName>
</protein>
<name>A0A3S4ZH01_9PLAT</name>
<dbReference type="AlphaFoldDB" id="A0A3S4ZH01"/>